<proteinExistence type="predicted"/>
<accession>A0A9J6A7M0</accession>
<sequence length="59" mass="6518">MDGGDVFVEKKVTCASWIKRRENAHLVATYLFEDGGEPVRIVVHPNMDDFGCSTTTGCN</sequence>
<dbReference type="Proteomes" id="UP000824120">
    <property type="component" value="Chromosome 2"/>
</dbReference>
<gene>
    <name evidence="1" type="ORF">H5410_005540</name>
</gene>
<comment type="caution">
    <text evidence="1">The sequence shown here is derived from an EMBL/GenBank/DDBJ whole genome shotgun (WGS) entry which is preliminary data.</text>
</comment>
<organism evidence="1 2">
    <name type="scientific">Solanum commersonii</name>
    <name type="common">Commerson's wild potato</name>
    <name type="synonym">Commerson's nightshade</name>
    <dbReference type="NCBI Taxonomy" id="4109"/>
    <lineage>
        <taxon>Eukaryota</taxon>
        <taxon>Viridiplantae</taxon>
        <taxon>Streptophyta</taxon>
        <taxon>Embryophyta</taxon>
        <taxon>Tracheophyta</taxon>
        <taxon>Spermatophyta</taxon>
        <taxon>Magnoliopsida</taxon>
        <taxon>eudicotyledons</taxon>
        <taxon>Gunneridae</taxon>
        <taxon>Pentapetalae</taxon>
        <taxon>asterids</taxon>
        <taxon>lamiids</taxon>
        <taxon>Solanales</taxon>
        <taxon>Solanaceae</taxon>
        <taxon>Solanoideae</taxon>
        <taxon>Solaneae</taxon>
        <taxon>Solanum</taxon>
    </lineage>
</organism>
<name>A0A9J6A7M0_SOLCO</name>
<dbReference type="EMBL" id="JACXVP010000002">
    <property type="protein sequence ID" value="KAG5620322.1"/>
    <property type="molecule type" value="Genomic_DNA"/>
</dbReference>
<dbReference type="AlphaFoldDB" id="A0A9J6A7M0"/>
<reference evidence="1 2" key="1">
    <citation type="submission" date="2020-09" db="EMBL/GenBank/DDBJ databases">
        <title>De no assembly of potato wild relative species, Solanum commersonii.</title>
        <authorList>
            <person name="Cho K."/>
        </authorList>
    </citation>
    <scope>NUCLEOTIDE SEQUENCE [LARGE SCALE GENOMIC DNA]</scope>
    <source>
        <strain evidence="1">LZ3.2</strain>
        <tissue evidence="1">Leaf</tissue>
    </source>
</reference>
<evidence type="ECO:0000313" key="1">
    <source>
        <dbReference type="EMBL" id="KAG5620322.1"/>
    </source>
</evidence>
<evidence type="ECO:0000313" key="2">
    <source>
        <dbReference type="Proteomes" id="UP000824120"/>
    </source>
</evidence>
<keyword evidence="2" id="KW-1185">Reference proteome</keyword>
<protein>
    <submittedName>
        <fullName evidence="1">Uncharacterized protein</fullName>
    </submittedName>
</protein>